<organism evidence="1 2">
    <name type="scientific">Parachlamydia acanthamoebae</name>
    <dbReference type="NCBI Taxonomy" id="83552"/>
    <lineage>
        <taxon>Bacteria</taxon>
        <taxon>Pseudomonadati</taxon>
        <taxon>Chlamydiota</taxon>
        <taxon>Chlamydiia</taxon>
        <taxon>Parachlamydiales</taxon>
        <taxon>Parachlamydiaceae</taxon>
        <taxon>Parachlamydia</taxon>
    </lineage>
</organism>
<reference evidence="1 2" key="1">
    <citation type="journal article" date="2014" name="Mol. Biol. Evol.">
        <title>Massive expansion of Ubiquitination-related gene families within the Chlamydiae.</title>
        <authorList>
            <person name="Domman D."/>
            <person name="Collingro A."/>
            <person name="Lagkouvardos I."/>
            <person name="Gehre L."/>
            <person name="Weinmaier T."/>
            <person name="Rattei T."/>
            <person name="Subtil A."/>
            <person name="Horn M."/>
        </authorList>
    </citation>
    <scope>NUCLEOTIDE SEQUENCE [LARGE SCALE GENOMIC DNA]</scope>
    <source>
        <strain evidence="1 2">OEW1</strain>
    </source>
</reference>
<gene>
    <name evidence="1" type="ORF">DB43_DW00180</name>
</gene>
<dbReference type="AlphaFoldDB" id="A0A0C1EBQ5"/>
<evidence type="ECO:0000313" key="2">
    <source>
        <dbReference type="Proteomes" id="UP000031307"/>
    </source>
</evidence>
<sequence length="40" mass="4697">MSFFANFFCFKSFTSCCFLYETLKKIPLSPKMVAIKNSYI</sequence>
<dbReference type="Proteomes" id="UP000031307">
    <property type="component" value="Unassembled WGS sequence"/>
</dbReference>
<protein>
    <submittedName>
        <fullName evidence="1">Uncharacterized protein</fullName>
    </submittedName>
</protein>
<evidence type="ECO:0000313" key="1">
    <source>
        <dbReference type="EMBL" id="KIA78522.1"/>
    </source>
</evidence>
<name>A0A0C1EBQ5_9BACT</name>
<proteinExistence type="predicted"/>
<dbReference type="EMBL" id="JSAM01000017">
    <property type="protein sequence ID" value="KIA78522.1"/>
    <property type="molecule type" value="Genomic_DNA"/>
</dbReference>
<comment type="caution">
    <text evidence="1">The sequence shown here is derived from an EMBL/GenBank/DDBJ whole genome shotgun (WGS) entry which is preliminary data.</text>
</comment>
<accession>A0A0C1EBQ5</accession>